<organism evidence="8 9">
    <name type="scientific">Halobellus limi</name>
    <dbReference type="NCBI Taxonomy" id="699433"/>
    <lineage>
        <taxon>Archaea</taxon>
        <taxon>Methanobacteriati</taxon>
        <taxon>Methanobacteriota</taxon>
        <taxon>Stenosarchaea group</taxon>
        <taxon>Halobacteria</taxon>
        <taxon>Halobacteriales</taxon>
        <taxon>Haloferacaceae</taxon>
        <taxon>Halobellus</taxon>
    </lineage>
</organism>
<dbReference type="OrthoDB" id="30958at2157"/>
<dbReference type="GO" id="GO:0005886">
    <property type="term" value="C:plasma membrane"/>
    <property type="evidence" value="ECO:0007669"/>
    <property type="project" value="UniProtKB-SubCell"/>
</dbReference>
<feature type="transmembrane region" description="Helical" evidence="6">
    <location>
        <begin position="193"/>
        <end position="212"/>
    </location>
</feature>
<comment type="subcellular location">
    <subcellularLocation>
        <location evidence="1">Cell membrane</location>
        <topology evidence="1">Multi-pass membrane protein</topology>
    </subcellularLocation>
</comment>
<evidence type="ECO:0000256" key="4">
    <source>
        <dbReference type="ARBA" id="ARBA00022989"/>
    </source>
</evidence>
<reference evidence="7 10" key="2">
    <citation type="journal article" date="2019" name="Nat. Commun.">
        <title>A new type of DNA phosphorothioation-based antiviral system in archaea.</title>
        <authorList>
            <person name="Xiong L."/>
            <person name="Liu S."/>
            <person name="Chen S."/>
            <person name="Xiao Y."/>
            <person name="Zhu B."/>
            <person name="Gao Y."/>
            <person name="Zhang Y."/>
            <person name="Chen B."/>
            <person name="Luo J."/>
            <person name="Deng Z."/>
            <person name="Chen X."/>
            <person name="Wang L."/>
            <person name="Chen S."/>
        </authorList>
    </citation>
    <scope>NUCLEOTIDE SEQUENCE [LARGE SCALE GENOMIC DNA]</scope>
    <source>
        <strain evidence="7 10">CGMCC 1.10331</strain>
    </source>
</reference>
<keyword evidence="3 6" id="KW-0812">Transmembrane</keyword>
<sequence>MSAIDAFDRLRDPLEGPNTIGNSRGFWIGFAVALGAAVVYPLIVGSYQAGNTALFLLYGVLALSLSIVWGYTGVLSFGQVVFLGFAGYTFGIVTLNVDSTLGIMAAIPIAVAIATLVAFLLGYFMFYGRVTGVFVTIITLVSTIVMATFMAQTAGSEWAIGDAALGGFNGMPGIPNIALGIGEAAMSFSGETFYWLVLAVLVASYLGLRILVNGRFGYAMVGVREDEDRVEMLGYDVRRVKLAVFTLGGALAGLSGVLYASWGNYIDPSVFSLAFATFPVVWVTVGGRESLLGAVLATVAIEWFRQQLAITGSEYALVVVGLLLLGVVLFLPEGIVPYVHRKGVAFVETHGEASDEIDDATAGAREEVQ</sequence>
<dbReference type="InterPro" id="IPR043428">
    <property type="entry name" value="LivM-like"/>
</dbReference>
<dbReference type="Pfam" id="PF02653">
    <property type="entry name" value="BPD_transp_2"/>
    <property type="match status" value="1"/>
</dbReference>
<evidence type="ECO:0000313" key="10">
    <source>
        <dbReference type="Proteomes" id="UP000296733"/>
    </source>
</evidence>
<keyword evidence="4 6" id="KW-1133">Transmembrane helix</keyword>
<feature type="transmembrane region" description="Helical" evidence="6">
    <location>
        <begin position="52"/>
        <end position="71"/>
    </location>
</feature>
<name>A0A1H5WSY1_9EURY</name>
<keyword evidence="5 6" id="KW-0472">Membrane</keyword>
<dbReference type="RefSeq" id="WP_103991057.1">
    <property type="nucleotide sequence ID" value="NZ_CP031311.1"/>
</dbReference>
<evidence type="ECO:0000256" key="3">
    <source>
        <dbReference type="ARBA" id="ARBA00022692"/>
    </source>
</evidence>
<gene>
    <name evidence="7" type="ORF">DV707_00875</name>
    <name evidence="8" type="ORF">SAMN04488133_1386</name>
</gene>
<feature type="transmembrane region" description="Helical" evidence="6">
    <location>
        <begin position="315"/>
        <end position="332"/>
    </location>
</feature>
<dbReference type="PANTHER" id="PTHR30482:SF10">
    <property type="entry name" value="HIGH-AFFINITY BRANCHED-CHAIN AMINO ACID TRANSPORT PROTEIN BRAE"/>
    <property type="match status" value="1"/>
</dbReference>
<proteinExistence type="predicted"/>
<dbReference type="CDD" id="cd06581">
    <property type="entry name" value="TM_PBP1_LivM_like"/>
    <property type="match status" value="1"/>
</dbReference>
<evidence type="ECO:0000256" key="1">
    <source>
        <dbReference type="ARBA" id="ARBA00004651"/>
    </source>
</evidence>
<reference evidence="8 9" key="1">
    <citation type="submission" date="2016-10" db="EMBL/GenBank/DDBJ databases">
        <authorList>
            <person name="de Groot N.N."/>
        </authorList>
    </citation>
    <scope>NUCLEOTIDE SEQUENCE [LARGE SCALE GENOMIC DNA]</scope>
    <source>
        <strain evidence="8 9">CGMCC 1.10331</strain>
    </source>
</reference>
<evidence type="ECO:0000256" key="2">
    <source>
        <dbReference type="ARBA" id="ARBA00022475"/>
    </source>
</evidence>
<dbReference type="GO" id="GO:0015658">
    <property type="term" value="F:branched-chain amino acid transmembrane transporter activity"/>
    <property type="evidence" value="ECO:0007669"/>
    <property type="project" value="InterPro"/>
</dbReference>
<evidence type="ECO:0000256" key="5">
    <source>
        <dbReference type="ARBA" id="ARBA00023136"/>
    </source>
</evidence>
<evidence type="ECO:0000313" key="8">
    <source>
        <dbReference type="EMBL" id="SEG02602.1"/>
    </source>
</evidence>
<feature type="transmembrane region" description="Helical" evidence="6">
    <location>
        <begin position="104"/>
        <end position="126"/>
    </location>
</feature>
<dbReference type="GeneID" id="39856595"/>
<dbReference type="EMBL" id="FNVN01000001">
    <property type="protein sequence ID" value="SEG02602.1"/>
    <property type="molecule type" value="Genomic_DNA"/>
</dbReference>
<dbReference type="InterPro" id="IPR001851">
    <property type="entry name" value="ABC_transp_permease"/>
</dbReference>
<keyword evidence="2" id="KW-1003">Cell membrane</keyword>
<evidence type="ECO:0000313" key="7">
    <source>
        <dbReference type="EMBL" id="QCC46346.1"/>
    </source>
</evidence>
<accession>A0A1H5WSY1</accession>
<feature type="transmembrane region" description="Helical" evidence="6">
    <location>
        <begin position="280"/>
        <end position="303"/>
    </location>
</feature>
<dbReference type="Proteomes" id="UP000236740">
    <property type="component" value="Unassembled WGS sequence"/>
</dbReference>
<protein>
    <submittedName>
        <fullName evidence="8">Amino acid/amide ABC transporter membrane protein 2, HAAT family</fullName>
    </submittedName>
    <submittedName>
        <fullName evidence="7">Urea ABC transporter permease</fullName>
    </submittedName>
</protein>
<feature type="transmembrane region" description="Helical" evidence="6">
    <location>
        <begin position="26"/>
        <end position="45"/>
    </location>
</feature>
<feature type="transmembrane region" description="Helical" evidence="6">
    <location>
        <begin position="132"/>
        <end position="151"/>
    </location>
</feature>
<dbReference type="PANTHER" id="PTHR30482">
    <property type="entry name" value="HIGH-AFFINITY BRANCHED-CHAIN AMINO ACID TRANSPORT SYSTEM PERMEASE"/>
    <property type="match status" value="1"/>
</dbReference>
<evidence type="ECO:0000313" key="9">
    <source>
        <dbReference type="Proteomes" id="UP000236740"/>
    </source>
</evidence>
<dbReference type="Proteomes" id="UP000296733">
    <property type="component" value="Chromosome"/>
</dbReference>
<dbReference type="KEGG" id="hlm:DV707_00875"/>
<dbReference type="EMBL" id="CP031311">
    <property type="protein sequence ID" value="QCC46346.1"/>
    <property type="molecule type" value="Genomic_DNA"/>
</dbReference>
<feature type="transmembrane region" description="Helical" evidence="6">
    <location>
        <begin position="242"/>
        <end position="260"/>
    </location>
</feature>
<dbReference type="AlphaFoldDB" id="A0A1H5WSY1"/>
<keyword evidence="9" id="KW-1185">Reference proteome</keyword>
<evidence type="ECO:0000256" key="6">
    <source>
        <dbReference type="SAM" id="Phobius"/>
    </source>
</evidence>